<organism evidence="1 2">
    <name type="scientific">Aromia moschata</name>
    <dbReference type="NCBI Taxonomy" id="1265417"/>
    <lineage>
        <taxon>Eukaryota</taxon>
        <taxon>Metazoa</taxon>
        <taxon>Ecdysozoa</taxon>
        <taxon>Arthropoda</taxon>
        <taxon>Hexapoda</taxon>
        <taxon>Insecta</taxon>
        <taxon>Pterygota</taxon>
        <taxon>Neoptera</taxon>
        <taxon>Endopterygota</taxon>
        <taxon>Coleoptera</taxon>
        <taxon>Polyphaga</taxon>
        <taxon>Cucujiformia</taxon>
        <taxon>Chrysomeloidea</taxon>
        <taxon>Cerambycidae</taxon>
        <taxon>Cerambycinae</taxon>
        <taxon>Callichromatini</taxon>
        <taxon>Aromia</taxon>
    </lineage>
</organism>
<dbReference type="AlphaFoldDB" id="A0AAV8XZK7"/>
<protein>
    <submittedName>
        <fullName evidence="1">Uncharacterized protein</fullName>
    </submittedName>
</protein>
<name>A0AAV8XZK7_9CUCU</name>
<reference evidence="1" key="1">
    <citation type="journal article" date="2023" name="Insect Mol. Biol.">
        <title>Genome sequencing provides insights into the evolution of gene families encoding plant cell wall-degrading enzymes in longhorned beetles.</title>
        <authorList>
            <person name="Shin N.R."/>
            <person name="Okamura Y."/>
            <person name="Kirsch R."/>
            <person name="Pauchet Y."/>
        </authorList>
    </citation>
    <scope>NUCLEOTIDE SEQUENCE</scope>
    <source>
        <strain evidence="1">AMC_N1</strain>
    </source>
</reference>
<proteinExistence type="predicted"/>
<keyword evidence="2" id="KW-1185">Reference proteome</keyword>
<comment type="caution">
    <text evidence="1">The sequence shown here is derived from an EMBL/GenBank/DDBJ whole genome shotgun (WGS) entry which is preliminary data.</text>
</comment>
<sequence length="94" mass="10617">MTGGDGEVEATNSNQEFRVLDRVSSQYKPQFIIAGVKTLEDLCKRLRAKNSSPSPFPFLFQSQMASEVRPSMKKRIITPEESLTRQLTVLKKAQ</sequence>
<dbReference type="EMBL" id="JAPWTK010000248">
    <property type="protein sequence ID" value="KAJ8944557.1"/>
    <property type="molecule type" value="Genomic_DNA"/>
</dbReference>
<gene>
    <name evidence="1" type="ORF">NQ318_015725</name>
</gene>
<accession>A0AAV8XZK7</accession>
<evidence type="ECO:0000313" key="2">
    <source>
        <dbReference type="Proteomes" id="UP001162162"/>
    </source>
</evidence>
<evidence type="ECO:0000313" key="1">
    <source>
        <dbReference type="EMBL" id="KAJ8944557.1"/>
    </source>
</evidence>
<dbReference type="Proteomes" id="UP001162162">
    <property type="component" value="Unassembled WGS sequence"/>
</dbReference>